<accession>A0ABS4NMM8</accession>
<comment type="caution">
    <text evidence="2">The sequence shown here is derived from an EMBL/GenBank/DDBJ whole genome shotgun (WGS) entry which is preliminary data.</text>
</comment>
<sequence length="210" mass="23570">MNKPFHEMLTSENELRELLGYPSEVVKRKSIHQLDHHCRDYIAMSPLLFLSTADEHGSCDVSPRGDAPGSVLVLDEGHLVIPERPGNRRLDSLLNILANPHIGLIFIIPGLEETLRVNGQAYIIKDEPILDRMRARGKRPALGIGVKVEECYMHCAKAFKRSQVWDSGTWPAEALLPSAPAIIAAHVNAAEFTEEVVRRGIEESYEKRLY</sequence>
<dbReference type="EMBL" id="JAGGLV010000002">
    <property type="protein sequence ID" value="MBP2110650.1"/>
    <property type="molecule type" value="Genomic_DNA"/>
</dbReference>
<proteinExistence type="predicted"/>
<dbReference type="Proteomes" id="UP000773462">
    <property type="component" value="Unassembled WGS sequence"/>
</dbReference>
<dbReference type="NCBIfam" id="TIGR04025">
    <property type="entry name" value="PPOX_FMN_DR2398"/>
    <property type="match status" value="1"/>
</dbReference>
<dbReference type="PANTHER" id="PTHR42815">
    <property type="entry name" value="FAD-BINDING, PUTATIVE (AFU_ORTHOLOGUE AFUA_6G07600)-RELATED"/>
    <property type="match status" value="1"/>
</dbReference>
<evidence type="ECO:0000259" key="1">
    <source>
        <dbReference type="Pfam" id="PF01243"/>
    </source>
</evidence>
<keyword evidence="3" id="KW-1185">Reference proteome</keyword>
<dbReference type="InterPro" id="IPR012349">
    <property type="entry name" value="Split_barrel_FMN-bd"/>
</dbReference>
<evidence type="ECO:0000313" key="2">
    <source>
        <dbReference type="EMBL" id="MBP2110650.1"/>
    </source>
</evidence>
<dbReference type="Gene3D" id="2.30.110.10">
    <property type="entry name" value="Electron Transport, Fmn-binding Protein, Chain A"/>
    <property type="match status" value="1"/>
</dbReference>
<dbReference type="InterPro" id="IPR011576">
    <property type="entry name" value="Pyridox_Oxase_N"/>
</dbReference>
<dbReference type="SUPFAM" id="SSF50475">
    <property type="entry name" value="FMN-binding split barrel"/>
    <property type="match status" value="1"/>
</dbReference>
<reference evidence="2 3" key="1">
    <citation type="submission" date="2021-03" db="EMBL/GenBank/DDBJ databases">
        <title>Genomic Encyclopedia of Type Strains, Phase IV (KMG-IV): sequencing the most valuable type-strain genomes for metagenomic binning, comparative biology and taxonomic classification.</title>
        <authorList>
            <person name="Goeker M."/>
        </authorList>
    </citation>
    <scope>NUCLEOTIDE SEQUENCE [LARGE SCALE GENOMIC DNA]</scope>
    <source>
        <strain evidence="2 3">DSM 101953</strain>
    </source>
</reference>
<dbReference type="Pfam" id="PF01243">
    <property type="entry name" value="PNPOx_N"/>
    <property type="match status" value="1"/>
</dbReference>
<feature type="domain" description="Pyridoxamine 5'-phosphate oxidase N-terminal" evidence="1">
    <location>
        <begin position="34"/>
        <end position="154"/>
    </location>
</feature>
<organism evidence="2 3">
    <name type="scientific">Paenibacillus silagei</name>
    <dbReference type="NCBI Taxonomy" id="1670801"/>
    <lineage>
        <taxon>Bacteria</taxon>
        <taxon>Bacillati</taxon>
        <taxon>Bacillota</taxon>
        <taxon>Bacilli</taxon>
        <taxon>Bacillales</taxon>
        <taxon>Paenibacillaceae</taxon>
        <taxon>Paenibacillus</taxon>
    </lineage>
</organism>
<dbReference type="InterPro" id="IPR024029">
    <property type="entry name" value="Pyridox_Oxase_FMN-dep"/>
</dbReference>
<gene>
    <name evidence="2" type="ORF">J2Z70_000790</name>
</gene>
<protein>
    <submittedName>
        <fullName evidence="2">PPOX class probable FMN-dependent enzyme</fullName>
    </submittedName>
</protein>
<name>A0ABS4NMM8_9BACL</name>
<evidence type="ECO:0000313" key="3">
    <source>
        <dbReference type="Proteomes" id="UP000773462"/>
    </source>
</evidence>
<dbReference type="PANTHER" id="PTHR42815:SF2">
    <property type="entry name" value="FAD-BINDING, PUTATIVE (AFU_ORTHOLOGUE AFUA_6G07600)-RELATED"/>
    <property type="match status" value="1"/>
</dbReference>